<dbReference type="RefSeq" id="XP_002847540.1">
    <property type="nucleotide sequence ID" value="XM_002847494.1"/>
</dbReference>
<feature type="compositionally biased region" description="Basic and acidic residues" evidence="1">
    <location>
        <begin position="84"/>
        <end position="96"/>
    </location>
</feature>
<organism evidence="2 3">
    <name type="scientific">Arthroderma otae (strain ATCC MYA-4605 / CBS 113480)</name>
    <name type="common">Microsporum canis</name>
    <dbReference type="NCBI Taxonomy" id="554155"/>
    <lineage>
        <taxon>Eukaryota</taxon>
        <taxon>Fungi</taxon>
        <taxon>Dikarya</taxon>
        <taxon>Ascomycota</taxon>
        <taxon>Pezizomycotina</taxon>
        <taxon>Eurotiomycetes</taxon>
        <taxon>Eurotiomycetidae</taxon>
        <taxon>Onygenales</taxon>
        <taxon>Arthrodermataceae</taxon>
        <taxon>Microsporum</taxon>
    </lineage>
</organism>
<evidence type="ECO:0000313" key="3">
    <source>
        <dbReference type="Proteomes" id="UP000002035"/>
    </source>
</evidence>
<dbReference type="VEuPathDB" id="FungiDB:MCYG_03046"/>
<feature type="compositionally biased region" description="Polar residues" evidence="1">
    <location>
        <begin position="97"/>
        <end position="108"/>
    </location>
</feature>
<protein>
    <submittedName>
        <fullName evidence="2">Uncharacterized protein</fullName>
    </submittedName>
</protein>
<dbReference type="EMBL" id="DS995703">
    <property type="protein sequence ID" value="EEQ30227.1"/>
    <property type="molecule type" value="Genomic_DNA"/>
</dbReference>
<reference evidence="3" key="1">
    <citation type="journal article" date="2012" name="MBio">
        <title>Comparative genome analysis of Trichophyton rubrum and related dermatophytes reveals candidate genes involved in infection.</title>
        <authorList>
            <person name="Martinez D.A."/>
            <person name="Oliver B.G."/>
            <person name="Graeser Y."/>
            <person name="Goldberg J.M."/>
            <person name="Li W."/>
            <person name="Martinez-Rossi N.M."/>
            <person name="Monod M."/>
            <person name="Shelest E."/>
            <person name="Barton R.C."/>
            <person name="Birch E."/>
            <person name="Brakhage A.A."/>
            <person name="Chen Z."/>
            <person name="Gurr S.J."/>
            <person name="Heiman D."/>
            <person name="Heitman J."/>
            <person name="Kosti I."/>
            <person name="Rossi A."/>
            <person name="Saif S."/>
            <person name="Samalova M."/>
            <person name="Saunders C.W."/>
            <person name="Shea T."/>
            <person name="Summerbell R.C."/>
            <person name="Xu J."/>
            <person name="Young S."/>
            <person name="Zeng Q."/>
            <person name="Birren B.W."/>
            <person name="Cuomo C.A."/>
            <person name="White T.C."/>
        </authorList>
    </citation>
    <scope>NUCLEOTIDE SEQUENCE [LARGE SCALE GENOMIC DNA]</scope>
    <source>
        <strain evidence="3">ATCC MYA-4605 / CBS 113480</strain>
    </source>
</reference>
<dbReference type="HOGENOM" id="CLU_2003380_0_0_1"/>
<feature type="region of interest" description="Disordered" evidence="1">
    <location>
        <begin position="21"/>
        <end position="109"/>
    </location>
</feature>
<sequence>MLDLGESTVIVIGARAILRINKGEINETPLPKPRNTDNVSEENKVRDRKTKASPNAPRWCFEDGCPHGKGLTSDKSQYQYRYHPHGDKPSDGKEVSSKPSKSGHQQAVKSYAMSEAASCVCMQK</sequence>
<dbReference type="Proteomes" id="UP000002035">
    <property type="component" value="Unassembled WGS sequence"/>
</dbReference>
<name>C5FKK5_ARTOC</name>
<keyword evidence="3" id="KW-1185">Reference proteome</keyword>
<proteinExistence type="predicted"/>
<evidence type="ECO:0000256" key="1">
    <source>
        <dbReference type="SAM" id="MobiDB-lite"/>
    </source>
</evidence>
<evidence type="ECO:0000313" key="2">
    <source>
        <dbReference type="EMBL" id="EEQ30227.1"/>
    </source>
</evidence>
<accession>C5FKK5</accession>
<dbReference type="AlphaFoldDB" id="C5FKK5"/>
<gene>
    <name evidence="2" type="ORF">MCYG_03046</name>
</gene>
<dbReference type="GeneID" id="9225067"/>